<sequence length="81" mass="8798">MTSAVPVPEPTPERPEARPLALTVEQAAKRLGIGRTRMFALVRSGQVQSITIGRLRRIPEEALNEYVNARLNATSTTLSAA</sequence>
<protein>
    <submittedName>
        <fullName evidence="2">Excisionase</fullName>
    </submittedName>
</protein>
<dbReference type="STRING" id="76728.AQ490_06110"/>
<accession>A0A0T6LP32</accession>
<evidence type="ECO:0000313" key="2">
    <source>
        <dbReference type="EMBL" id="KRV47628.1"/>
    </source>
</evidence>
<reference evidence="2 3" key="1">
    <citation type="submission" date="2015-10" db="EMBL/GenBank/DDBJ databases">
        <title>Draft genome sequence of pyrrolomycin-producing Streptomyces vitaminophilus.</title>
        <authorList>
            <person name="Graham D.E."/>
            <person name="Mahan K.M."/>
            <person name="Klingeman D.M."/>
            <person name="Hettich R.L."/>
            <person name="Parry R.J."/>
        </authorList>
    </citation>
    <scope>NUCLEOTIDE SEQUENCE [LARGE SCALE GENOMIC DNA]</scope>
    <source>
        <strain evidence="2 3">ATCC 31673</strain>
    </source>
</reference>
<keyword evidence="3" id="KW-1185">Reference proteome</keyword>
<dbReference type="AlphaFoldDB" id="A0A0T6LP32"/>
<dbReference type="InterPro" id="IPR041657">
    <property type="entry name" value="HTH_17"/>
</dbReference>
<evidence type="ECO:0000259" key="1">
    <source>
        <dbReference type="Pfam" id="PF12728"/>
    </source>
</evidence>
<comment type="caution">
    <text evidence="2">The sequence shown here is derived from an EMBL/GenBank/DDBJ whole genome shotgun (WGS) entry which is preliminary data.</text>
</comment>
<dbReference type="NCBIfam" id="TIGR01764">
    <property type="entry name" value="excise"/>
    <property type="match status" value="1"/>
</dbReference>
<evidence type="ECO:0000313" key="3">
    <source>
        <dbReference type="Proteomes" id="UP000050867"/>
    </source>
</evidence>
<feature type="domain" description="Helix-turn-helix" evidence="1">
    <location>
        <begin position="22"/>
        <end position="70"/>
    </location>
</feature>
<organism evidence="2 3">
    <name type="scientific">Wenjunlia vitaminophila</name>
    <name type="common">Streptomyces vitaminophilus</name>
    <dbReference type="NCBI Taxonomy" id="76728"/>
    <lineage>
        <taxon>Bacteria</taxon>
        <taxon>Bacillati</taxon>
        <taxon>Actinomycetota</taxon>
        <taxon>Actinomycetes</taxon>
        <taxon>Kitasatosporales</taxon>
        <taxon>Streptomycetaceae</taxon>
        <taxon>Wenjunlia</taxon>
    </lineage>
</organism>
<dbReference type="GO" id="GO:0003677">
    <property type="term" value="F:DNA binding"/>
    <property type="evidence" value="ECO:0007669"/>
    <property type="project" value="InterPro"/>
</dbReference>
<dbReference type="Proteomes" id="UP000050867">
    <property type="component" value="Unassembled WGS sequence"/>
</dbReference>
<gene>
    <name evidence="2" type="ORF">AQ490_06110</name>
</gene>
<dbReference type="InterPro" id="IPR010093">
    <property type="entry name" value="SinI_DNA-bd"/>
</dbReference>
<name>A0A0T6LP32_WENVI</name>
<dbReference type="EMBL" id="LLZU01000036">
    <property type="protein sequence ID" value="KRV47628.1"/>
    <property type="molecule type" value="Genomic_DNA"/>
</dbReference>
<dbReference type="Pfam" id="PF12728">
    <property type="entry name" value="HTH_17"/>
    <property type="match status" value="1"/>
</dbReference>
<dbReference type="eggNOG" id="ENOG5033EH3">
    <property type="taxonomic scope" value="Bacteria"/>
</dbReference>
<proteinExistence type="predicted"/>